<protein>
    <recommendedName>
        <fullName evidence="4">Transcriptional regulator</fullName>
    </recommendedName>
</protein>
<dbReference type="Pfam" id="PF20575">
    <property type="entry name" value="HTH_63"/>
    <property type="match status" value="1"/>
</dbReference>
<evidence type="ECO:0000313" key="3">
    <source>
        <dbReference type="Proteomes" id="UP001430377"/>
    </source>
</evidence>
<organism evidence="2 3">
    <name type="scientific">Haloarcula rubra</name>
    <dbReference type="NCBI Taxonomy" id="2487747"/>
    <lineage>
        <taxon>Archaea</taxon>
        <taxon>Methanobacteriati</taxon>
        <taxon>Methanobacteriota</taxon>
        <taxon>Stenosarchaea group</taxon>
        <taxon>Halobacteria</taxon>
        <taxon>Halobacteriales</taxon>
        <taxon>Haloarculaceae</taxon>
        <taxon>Haloarcula</taxon>
    </lineage>
</organism>
<evidence type="ECO:0000256" key="1">
    <source>
        <dbReference type="SAM" id="MobiDB-lite"/>
    </source>
</evidence>
<dbReference type="InterPro" id="IPR046783">
    <property type="entry name" value="HTH_63"/>
</dbReference>
<evidence type="ECO:0000313" key="2">
    <source>
        <dbReference type="EMBL" id="MBX0321424.1"/>
    </source>
</evidence>
<comment type="caution">
    <text evidence="2">The sequence shown here is derived from an EMBL/GenBank/DDBJ whole genome shotgun (WGS) entry which is preliminary data.</text>
</comment>
<feature type="compositionally biased region" description="Polar residues" evidence="1">
    <location>
        <begin position="10"/>
        <end position="19"/>
    </location>
</feature>
<keyword evidence="3" id="KW-1185">Reference proteome</keyword>
<dbReference type="Proteomes" id="UP001430377">
    <property type="component" value="Unassembled WGS sequence"/>
</dbReference>
<dbReference type="RefSeq" id="WP_220616450.1">
    <property type="nucleotide sequence ID" value="NZ_RKLR01000001.1"/>
</dbReference>
<feature type="region of interest" description="Disordered" evidence="1">
    <location>
        <begin position="1"/>
        <end position="21"/>
    </location>
</feature>
<evidence type="ECO:0008006" key="4">
    <source>
        <dbReference type="Google" id="ProtNLM"/>
    </source>
</evidence>
<name>A0AAW4PJR4_9EURY</name>
<accession>A0AAW4PJR4</accession>
<gene>
    <name evidence="2" type="ORF">EGH21_00135</name>
</gene>
<proteinExistence type="predicted"/>
<dbReference type="EMBL" id="RKLR01000001">
    <property type="protein sequence ID" value="MBX0321424.1"/>
    <property type="molecule type" value="Genomic_DNA"/>
</dbReference>
<sequence>MRSVEYYRTDGSNDATPDTEQTDRRVCIDRLLERSTGTLRIALWLRDGTGHTVRDVQTQYREQATALESTPRVGEVTVRRWPTRLFRDDDGPSVSDTVHRAVREMETWAEENGYSLAPAFQRRVVRSPLSGHRREELTLPIVCLAVHDDAGLAGVAPTRRDGTVYTVEQFYEAIRDTTVEDPATDSAAVGAE</sequence>
<reference evidence="2 3" key="1">
    <citation type="submission" date="2021-06" db="EMBL/GenBank/DDBJ databases">
        <title>Halomicroarcula sp. a new haloarchaeum isolated from saline soil.</title>
        <authorList>
            <person name="Duran-Viseras A."/>
            <person name="Sanchez-Porro C."/>
            <person name="Ventosa A."/>
        </authorList>
    </citation>
    <scope>NUCLEOTIDE SEQUENCE [LARGE SCALE GENOMIC DNA]</scope>
    <source>
        <strain evidence="2 3">F13</strain>
    </source>
</reference>
<dbReference type="AlphaFoldDB" id="A0AAW4PJR4"/>